<dbReference type="InterPro" id="IPR017979">
    <property type="entry name" value="GPCR_3_CS"/>
</dbReference>
<evidence type="ECO:0000256" key="8">
    <source>
        <dbReference type="ARBA" id="ARBA00022729"/>
    </source>
</evidence>
<feature type="transmembrane region" description="Helical" evidence="18">
    <location>
        <begin position="780"/>
        <end position="800"/>
    </location>
</feature>
<keyword evidence="15" id="KW-0807">Transducer</keyword>
<keyword evidence="11 18" id="KW-0472">Membrane</keyword>
<dbReference type="PRINTS" id="PR00592">
    <property type="entry name" value="CASENSINGR"/>
</dbReference>
<evidence type="ECO:0000256" key="17">
    <source>
        <dbReference type="SAM" id="MobiDB-lite"/>
    </source>
</evidence>
<evidence type="ECO:0000256" key="2">
    <source>
        <dbReference type="ARBA" id="ARBA00007242"/>
    </source>
</evidence>
<comment type="subcellular location">
    <subcellularLocation>
        <location evidence="1">Cell membrane</location>
        <topology evidence="1">Multi-pass membrane protein</topology>
    </subcellularLocation>
</comment>
<dbReference type="PROSITE" id="PS50259">
    <property type="entry name" value="G_PROTEIN_RECEP_F3_4"/>
    <property type="match status" value="1"/>
</dbReference>
<dbReference type="GO" id="GO:0004930">
    <property type="term" value="F:G protein-coupled receptor activity"/>
    <property type="evidence" value="ECO:0007669"/>
    <property type="project" value="UniProtKB-KW"/>
</dbReference>
<dbReference type="GeneID" id="115809226"/>
<feature type="domain" description="G-protein coupled receptors family 3 profile" evidence="19">
    <location>
        <begin position="580"/>
        <end position="839"/>
    </location>
</feature>
<evidence type="ECO:0000256" key="18">
    <source>
        <dbReference type="SAM" id="Phobius"/>
    </source>
</evidence>
<dbReference type="PANTHER" id="PTHR24061">
    <property type="entry name" value="CALCIUM-SENSING RECEPTOR-RELATED"/>
    <property type="match status" value="1"/>
</dbReference>
<name>A0A6J2V4H4_CHACN</name>
<dbReference type="OrthoDB" id="5984008at2759"/>
<evidence type="ECO:0000256" key="3">
    <source>
        <dbReference type="ARBA" id="ARBA00011748"/>
    </source>
</evidence>
<dbReference type="PRINTS" id="PR00248">
    <property type="entry name" value="GPCRMGR"/>
</dbReference>
<keyword evidence="12" id="KW-1015">Disulfide bond</keyword>
<dbReference type="SUPFAM" id="SSF81321">
    <property type="entry name" value="Family A G protein-coupled receptor-like"/>
    <property type="match status" value="1"/>
</dbReference>
<dbReference type="RefSeq" id="XP_030626662.1">
    <property type="nucleotide sequence ID" value="XM_030770802.1"/>
</dbReference>
<evidence type="ECO:0000313" key="21">
    <source>
        <dbReference type="RefSeq" id="XP_030626662.1"/>
    </source>
</evidence>
<evidence type="ECO:0000256" key="14">
    <source>
        <dbReference type="ARBA" id="ARBA00023180"/>
    </source>
</evidence>
<feature type="transmembrane region" description="Helical" evidence="18">
    <location>
        <begin position="692"/>
        <end position="714"/>
    </location>
</feature>
<feature type="compositionally biased region" description="Low complexity" evidence="17">
    <location>
        <begin position="844"/>
        <end position="855"/>
    </location>
</feature>
<sequence length="900" mass="100973">MSVSVSYFILLGILGFWVFFGPGIHGNYSDSQRSAYAPGDIMIGFLSSVHSQVDNTQTERRPGLFTCSDFDLLPFVRSLAAIHTIEEINNSSFLPGIQLGYIVCDPCSDATKALHCVEHLLAINGSLPVLGDYSNFSPPVKAIIGARYSEVSVPVAKLLSVYLFPQVSTTSSVTILSDKFRYPSFMRVIPNDTYQTKALAKLMTRFEWDWVGVVSGDDDYGKAALQGFLLDAEEEEICIAYQEVVPHYLDHTHVEQRIKDVAARIRSSNATVVLLILKAELVEMLFDEMIRTNTTRVWIASDTWSMSRPLTKMKDINKVGDIFGFTFVTGQIPKFEEYLRYLRPTPGTMNKFIAKYKQLRFNCTSDVQTEYKSPVACNASDPQQANDDFLIREVDLTETYSERVAVWAIAHGIKNLLRCNNNDCPGDKNFPPWKLLKKIREVNFPLDGQQYSFDPNGDFEDGYDLIMWGKNGDRRKFILAGRYRIKEGDVKIDNDKIHWDSGTNNTVPRSKCSDSCAAGTKKVFYEIACCYYCAECLEGTFSNKSDQNECQKCPNGTWSLQGWTKCEPREETFLKWSDPYSIVSMVGAALGILLTLTTVIIFTTHKGNSFIDSTHIKMSCLMSLGLMVSFGSVVTFIDRPNVHVCRAQQVMYGLGFTFCVSSILVKALHTFQALTATDPNRRSRLNDHKMPYLTVILSTTPQALISLFWLIFASPNVAVEKPTSEMNTYLFCDVGSYAAFGVMHSYIALLALVSFIVSFRLFLLFQRKKVRPEYSETSNIIFSMLIHLFVWLCFIPIYITQREQQSIVQVSAILVSNYGIVFCHFIPKCYEVLSENRKKEDNSEGGNNETTTEESVAPPETPDSGFSPGNEPSVNSVSSTSSESIILGVAITFTFASVLG</sequence>
<dbReference type="SUPFAM" id="SSF53822">
    <property type="entry name" value="Periplasmic binding protein-like I"/>
    <property type="match status" value="1"/>
</dbReference>
<evidence type="ECO:0000256" key="11">
    <source>
        <dbReference type="ARBA" id="ARBA00023136"/>
    </source>
</evidence>
<dbReference type="PROSITE" id="PS00980">
    <property type="entry name" value="G_PROTEIN_RECEP_F3_2"/>
    <property type="match status" value="1"/>
</dbReference>
<organism evidence="20 21">
    <name type="scientific">Chanos chanos</name>
    <name type="common">Milkfish</name>
    <name type="synonym">Mugil chanos</name>
    <dbReference type="NCBI Taxonomy" id="29144"/>
    <lineage>
        <taxon>Eukaryota</taxon>
        <taxon>Metazoa</taxon>
        <taxon>Chordata</taxon>
        <taxon>Craniata</taxon>
        <taxon>Vertebrata</taxon>
        <taxon>Euteleostomi</taxon>
        <taxon>Actinopterygii</taxon>
        <taxon>Neopterygii</taxon>
        <taxon>Teleostei</taxon>
        <taxon>Ostariophysi</taxon>
        <taxon>Gonorynchiformes</taxon>
        <taxon>Chanidae</taxon>
        <taxon>Chanos</taxon>
    </lineage>
</organism>
<evidence type="ECO:0000256" key="10">
    <source>
        <dbReference type="ARBA" id="ARBA00023040"/>
    </source>
</evidence>
<protein>
    <recommendedName>
        <fullName evidence="16">G-protein coupled receptor family C group 6 member A</fullName>
    </recommendedName>
</protein>
<accession>A0A6J2V4H4</accession>
<feature type="transmembrane region" description="Helical" evidence="18">
    <location>
        <begin position="7"/>
        <end position="24"/>
    </location>
</feature>
<keyword evidence="9 18" id="KW-1133">Transmembrane helix</keyword>
<evidence type="ECO:0000256" key="6">
    <source>
        <dbReference type="ARBA" id="ARBA00022692"/>
    </source>
</evidence>
<dbReference type="AlphaFoldDB" id="A0A6J2V4H4"/>
<dbReference type="Pfam" id="PF01094">
    <property type="entry name" value="ANF_receptor"/>
    <property type="match status" value="1"/>
</dbReference>
<feature type="transmembrane region" description="Helical" evidence="18">
    <location>
        <begin position="806"/>
        <end position="827"/>
    </location>
</feature>
<evidence type="ECO:0000256" key="13">
    <source>
        <dbReference type="ARBA" id="ARBA00023170"/>
    </source>
</evidence>
<evidence type="ECO:0000256" key="7">
    <source>
        <dbReference type="ARBA" id="ARBA00022725"/>
    </source>
</evidence>
<proteinExistence type="inferred from homology"/>
<keyword evidence="4" id="KW-1003">Cell membrane</keyword>
<dbReference type="FunFam" id="2.10.50.30:FF:000004">
    <property type="entry name" value="Taste receptor type 1 member 3-like protein"/>
    <property type="match status" value="1"/>
</dbReference>
<dbReference type="Gene3D" id="3.40.50.2300">
    <property type="match status" value="2"/>
</dbReference>
<evidence type="ECO:0000256" key="15">
    <source>
        <dbReference type="ARBA" id="ARBA00023224"/>
    </source>
</evidence>
<evidence type="ECO:0000256" key="9">
    <source>
        <dbReference type="ARBA" id="ARBA00022989"/>
    </source>
</evidence>
<feature type="region of interest" description="Disordered" evidence="17">
    <location>
        <begin position="837"/>
        <end position="877"/>
    </location>
</feature>
<gene>
    <name evidence="21" type="primary">olfcb1</name>
</gene>
<keyword evidence="6 18" id="KW-0812">Transmembrane</keyword>
<dbReference type="InterPro" id="IPR000068">
    <property type="entry name" value="GPCR_3_Ca_sens_rcpt-rel"/>
</dbReference>
<dbReference type="InterPro" id="IPR038550">
    <property type="entry name" value="GPCR_3_9-Cys_sf"/>
</dbReference>
<dbReference type="InParanoid" id="A0A6J2V4H4"/>
<reference evidence="21" key="1">
    <citation type="submission" date="2025-08" db="UniProtKB">
        <authorList>
            <consortium name="RefSeq"/>
        </authorList>
    </citation>
    <scope>IDENTIFICATION</scope>
</reference>
<keyword evidence="20" id="KW-1185">Reference proteome</keyword>
<evidence type="ECO:0000256" key="16">
    <source>
        <dbReference type="ARBA" id="ARBA00039774"/>
    </source>
</evidence>
<dbReference type="Pfam" id="PF00003">
    <property type="entry name" value="7tm_3"/>
    <property type="match status" value="1"/>
</dbReference>
<keyword evidence="10" id="KW-0297">G-protein coupled receptor</keyword>
<evidence type="ECO:0000259" key="19">
    <source>
        <dbReference type="PROSITE" id="PS50259"/>
    </source>
</evidence>
<dbReference type="GO" id="GO:0005886">
    <property type="term" value="C:plasma membrane"/>
    <property type="evidence" value="ECO:0007669"/>
    <property type="project" value="UniProtKB-SubCell"/>
</dbReference>
<dbReference type="InterPro" id="IPR001828">
    <property type="entry name" value="ANF_lig-bd_rcpt"/>
</dbReference>
<comment type="subunit">
    <text evidence="3">Homodimer; disulfide-linked.</text>
</comment>
<dbReference type="CTD" id="323944"/>
<feature type="transmembrane region" description="Helical" evidence="18">
    <location>
        <begin position="734"/>
        <end position="759"/>
    </location>
</feature>
<dbReference type="FunFam" id="3.40.50.2300:FF:000152">
    <property type="entry name" value="G protein-coupled receptor class C group 6 member A"/>
    <property type="match status" value="1"/>
</dbReference>
<comment type="similarity">
    <text evidence="2">Belongs to the G-protein coupled receptor 3 family.</text>
</comment>
<keyword evidence="8" id="KW-0732">Signal</keyword>
<dbReference type="Gene3D" id="2.10.50.30">
    <property type="entry name" value="GPCR, family 3, nine cysteines domain"/>
    <property type="match status" value="1"/>
</dbReference>
<evidence type="ECO:0000256" key="12">
    <source>
        <dbReference type="ARBA" id="ARBA00023157"/>
    </source>
</evidence>
<evidence type="ECO:0000256" key="4">
    <source>
        <dbReference type="ARBA" id="ARBA00022475"/>
    </source>
</evidence>
<feature type="transmembrane region" description="Helical" evidence="18">
    <location>
        <begin position="582"/>
        <end position="604"/>
    </location>
</feature>
<keyword evidence="14" id="KW-0325">Glycoprotein</keyword>
<feature type="transmembrane region" description="Helical" evidence="18">
    <location>
        <begin position="616"/>
        <end position="637"/>
    </location>
</feature>
<keyword evidence="5" id="KW-0716">Sensory transduction</keyword>
<evidence type="ECO:0000313" key="20">
    <source>
        <dbReference type="Proteomes" id="UP000504632"/>
    </source>
</evidence>
<dbReference type="Proteomes" id="UP000504632">
    <property type="component" value="Chromosome 4"/>
</dbReference>
<evidence type="ECO:0000256" key="1">
    <source>
        <dbReference type="ARBA" id="ARBA00004651"/>
    </source>
</evidence>
<feature type="transmembrane region" description="Helical" evidence="18">
    <location>
        <begin position="649"/>
        <end position="671"/>
    </location>
</feature>
<dbReference type="InterPro" id="IPR017978">
    <property type="entry name" value="GPCR_3_C"/>
</dbReference>
<dbReference type="PANTHER" id="PTHR24061:SF506">
    <property type="entry name" value="G-PROTEIN COUPLED RECEPTOR FAMILY C GROUP 6 MEMBER A-LIKE PRECURSOR"/>
    <property type="match status" value="1"/>
</dbReference>
<dbReference type="InterPro" id="IPR028082">
    <property type="entry name" value="Peripla_BP_I"/>
</dbReference>
<evidence type="ECO:0000256" key="5">
    <source>
        <dbReference type="ARBA" id="ARBA00022606"/>
    </source>
</evidence>
<dbReference type="InterPro" id="IPR011500">
    <property type="entry name" value="GPCR_3_9-Cys_dom"/>
</dbReference>
<keyword evidence="7" id="KW-0552">Olfaction</keyword>
<keyword evidence="13 21" id="KW-0675">Receptor</keyword>
<dbReference type="Pfam" id="PF07562">
    <property type="entry name" value="NCD3G"/>
    <property type="match status" value="1"/>
</dbReference>
<dbReference type="GO" id="GO:0007608">
    <property type="term" value="P:sensory perception of smell"/>
    <property type="evidence" value="ECO:0007669"/>
    <property type="project" value="UniProtKB-KW"/>
</dbReference>
<dbReference type="InterPro" id="IPR000337">
    <property type="entry name" value="GPCR_3"/>
</dbReference>
<dbReference type="FunCoup" id="A0A6J2V4H4">
    <property type="interactions" value="100"/>
</dbReference>